<dbReference type="RefSeq" id="WP_034832094.1">
    <property type="nucleotide sequence ID" value="NZ_JOKH01000001.1"/>
</dbReference>
<evidence type="ECO:0000256" key="2">
    <source>
        <dbReference type="SAM" id="SignalP"/>
    </source>
</evidence>
<feature type="chain" id="PRO_5001760887" evidence="2">
    <location>
        <begin position="31"/>
        <end position="1570"/>
    </location>
</feature>
<evidence type="ECO:0000313" key="4">
    <source>
        <dbReference type="Proteomes" id="UP000028073"/>
    </source>
</evidence>
<reference evidence="3 4" key="1">
    <citation type="submission" date="2014-06" db="EMBL/GenBank/DDBJ databases">
        <title>Whole Genome Sequences of Three Symbiotic Endozoicomonas Bacteria.</title>
        <authorList>
            <person name="Neave M.J."/>
            <person name="Apprill A."/>
            <person name="Voolstra C.R."/>
        </authorList>
    </citation>
    <scope>NUCLEOTIDE SEQUENCE [LARGE SCALE GENOMIC DNA]</scope>
    <source>
        <strain evidence="3 4">DSM 25634</strain>
    </source>
</reference>
<feature type="region of interest" description="Disordered" evidence="1">
    <location>
        <begin position="377"/>
        <end position="436"/>
    </location>
</feature>
<dbReference type="OrthoDB" id="6208361at2"/>
<dbReference type="EMBL" id="JOKH01000001">
    <property type="protein sequence ID" value="KEQ18758.1"/>
    <property type="molecule type" value="Genomic_DNA"/>
</dbReference>
<dbReference type="Proteomes" id="UP000028073">
    <property type="component" value="Unassembled WGS sequence"/>
</dbReference>
<sequence>MTVKSCRWLVRGSSWCVAGLLLSLTCPIHAGIADGLSSYQESSLISLFLAGVIAEPWFVKPTGGRKQNPPTSLPPYTQSCLPEADLILLPPVGQRRTPGHCNQRHPLPKKTSMTGGAFTFTASMFWFLSNLYDRVFIPAGELVAVSGSGGDGDGDGDDGHSHQEPFEPYPRDEWFVWMPYPSVQQCLKQKIRLLKWLRKKRQWAQAMGYRDLARILSDRIMLIESDKDFLQQRALDSGPLCQTQLYEWLLRDSLEIERYEQIHDIVSNQTGRLGRERGTGSRASGGSSGQNAQTGVTAQQSHVVFQAAPVTASGLNRDERDERDEDNPPPAKQARLALVNSIRCSSCQKTLNEQEVLRALRGSKAMAVTCDNCLPDASPIPPENTGRKRAQVSQSGPDPKKGQKRASKRKQYHDQPKGPVTKKGRQENPASEAQDGVMNVSQELGELQEELTGEINAQETEAEKRLFKQLKNQKIHIKSTLYERLNLAGRNHLSEACNKASVFFGSCSAAIKDTGCLTSMLKTKAHLQDFIEREDSELKYLASLKMLSTFSSMNNGRGLPKKEEVEAMLGWTDSEGKNFWHLDDQFSPELLHAFSSMNNGKGFPKKEEVEAMLGWTDSEGKNFWYLDDRFSVELLRAFSSMNHGRGLPKKEEVEAMLGWTDSEGNKIWYVDDQFNLELLHAFSSMNNGRGLPKKEDVLEILGWTDSEGEKLWYENGRFSVERLRVFSSMNSGRGFPKKEDVLEILDWTDSEGEKIWYKDGQLNLKLLRVFSSMNSCRGFPKKEDVLEILSWTDSEGEKIWYKDGRLNLALLRTFSSMNHSRGLPKKEDVLEILGWTDSEGEKIWYKDDLLNLTLLQAFSSMNSGRGFPKKEDVLEIMGWTDSKGEKIWYKDGQFRVERLRIFSSMNSGRGLPKKEDVLEILGWTDSKGENLWYKDGQFSPERLHLFSSMNSGRGLPKKEAVLEVLRWLDCEEQQGTSSVFSLMSKLHASGGLPDIKTLKNNEHKLSNLFFPPSADGLESDDEDAMHSQIKQAALFLSAHKPDQVLSFETVKEFNELEKGNALQKLKKLLTLLTANGGTTVRHYLKLSGPDRPSLLKYSASHMPLPLTLKAINDFPEKERDAYLFFCKELNAAPDRKQWKEIHLQLNRLESVLESLDAQKIYLEVIWRLAPPDRAHFLDETVAESVIKILPYPNVLKMLASKHSVQWLKALLEACYRYQQQTPSREDIQLLFTALLEAQLPLNEPRDIPDHFMFQYRASGVSGTFIETVPPVQTAEELALHFVTSLMDVLSNMFYRYEGNRLRVKQYGGEMHTLPRPELDIQDAGIEIRNWSIKDFHTFLVVTEFPEQYYLSEDFWHQHCNPEPPLHAQRRLKTCDQRKKEMAQATDFQPLSIPALLGLLAQNVAIKPGEWRSYDYYKKKLPRAALDQLLSRVEQASHEEVPESLRAYLEDKTSHLVRTVEPPPPEAATELPDEKEQLRRLWSYLSRKEYLVSADIDLLTGYKEYMSMEQIVGILNRVHVDVAHNQLNELKRLLDEKRNLHAQRDPLLLDLPGEVFEYLVTEYLVTEYLSN</sequence>
<keyword evidence="2" id="KW-0732">Signal</keyword>
<evidence type="ECO:0000313" key="3">
    <source>
        <dbReference type="EMBL" id="KEQ18758.1"/>
    </source>
</evidence>
<feature type="region of interest" description="Disordered" evidence="1">
    <location>
        <begin position="311"/>
        <end position="332"/>
    </location>
</feature>
<feature type="signal peptide" evidence="2">
    <location>
        <begin position="1"/>
        <end position="30"/>
    </location>
</feature>
<organism evidence="3 4">
    <name type="scientific">Endozoicomonas numazuensis</name>
    <dbReference type="NCBI Taxonomy" id="1137799"/>
    <lineage>
        <taxon>Bacteria</taxon>
        <taxon>Pseudomonadati</taxon>
        <taxon>Pseudomonadota</taxon>
        <taxon>Gammaproteobacteria</taxon>
        <taxon>Oceanospirillales</taxon>
        <taxon>Endozoicomonadaceae</taxon>
        <taxon>Endozoicomonas</taxon>
    </lineage>
</organism>
<feature type="compositionally biased region" description="Basic residues" evidence="1">
    <location>
        <begin position="402"/>
        <end position="411"/>
    </location>
</feature>
<name>A0A081NJY5_9GAMM</name>
<gene>
    <name evidence="3" type="ORF">GZ78_01290</name>
</gene>
<accession>A0A081NJY5</accession>
<comment type="caution">
    <text evidence="3">The sequence shown here is derived from an EMBL/GenBank/DDBJ whole genome shotgun (WGS) entry which is preliminary data.</text>
</comment>
<feature type="compositionally biased region" description="Low complexity" evidence="1">
    <location>
        <begin position="280"/>
        <end position="295"/>
    </location>
</feature>
<feature type="region of interest" description="Disordered" evidence="1">
    <location>
        <begin position="270"/>
        <end position="297"/>
    </location>
</feature>
<proteinExistence type="predicted"/>
<keyword evidence="4" id="KW-1185">Reference proteome</keyword>
<protein>
    <submittedName>
        <fullName evidence="3">Uncharacterized protein</fullName>
    </submittedName>
</protein>
<evidence type="ECO:0000256" key="1">
    <source>
        <dbReference type="SAM" id="MobiDB-lite"/>
    </source>
</evidence>